<gene>
    <name evidence="6" type="ORF">N7463_002148</name>
</gene>
<dbReference type="PANTHER" id="PTHR23318:SF0">
    <property type="entry name" value="SERINE_THREONINE-PROTEIN PHOSPHATASE 4 REGULATORY SUBUNIT 3"/>
    <property type="match status" value="1"/>
</dbReference>
<feature type="domain" description="PP4R3 EVH1-like" evidence="5">
    <location>
        <begin position="11"/>
        <end position="73"/>
    </location>
</feature>
<feature type="compositionally biased region" description="Acidic residues" evidence="3">
    <location>
        <begin position="702"/>
        <end position="717"/>
    </location>
</feature>
<name>A0A9W9XYJ0_9EURO</name>
<organism evidence="6 7">
    <name type="scientific">Penicillium fimorum</name>
    <dbReference type="NCBI Taxonomy" id="1882269"/>
    <lineage>
        <taxon>Eukaryota</taxon>
        <taxon>Fungi</taxon>
        <taxon>Dikarya</taxon>
        <taxon>Ascomycota</taxon>
        <taxon>Pezizomycotina</taxon>
        <taxon>Eurotiomycetes</taxon>
        <taxon>Eurotiomycetidae</taxon>
        <taxon>Eurotiales</taxon>
        <taxon>Aspergillaceae</taxon>
        <taxon>Penicillium</taxon>
    </lineage>
</organism>
<evidence type="ECO:0008006" key="8">
    <source>
        <dbReference type="Google" id="ProtNLM"/>
    </source>
</evidence>
<feature type="compositionally biased region" description="Pro residues" evidence="3">
    <location>
        <begin position="776"/>
        <end position="786"/>
    </location>
</feature>
<feature type="domain" description="PP4R3 EVH1-like" evidence="5">
    <location>
        <begin position="93"/>
        <end position="134"/>
    </location>
</feature>
<dbReference type="Gene3D" id="2.30.29.30">
    <property type="entry name" value="Pleckstrin-homology domain (PH domain)/Phosphotyrosine-binding domain (PTB)"/>
    <property type="match status" value="1"/>
</dbReference>
<protein>
    <recommendedName>
        <fullName evidence="8">Serine/threonine-protein phosphatase 4 regulatory subunit 3-like central domain-containing protein</fullName>
    </recommendedName>
</protein>
<dbReference type="InterPro" id="IPR006887">
    <property type="entry name" value="P4R3-like_central_dom"/>
</dbReference>
<dbReference type="SUPFAM" id="SSF48371">
    <property type="entry name" value="ARM repeat"/>
    <property type="match status" value="1"/>
</dbReference>
<dbReference type="InterPro" id="IPR055236">
    <property type="entry name" value="EVH1_PP4R3"/>
</dbReference>
<dbReference type="Pfam" id="PF04802">
    <property type="entry name" value="PP4R3"/>
    <property type="match status" value="1"/>
</dbReference>
<evidence type="ECO:0000256" key="2">
    <source>
        <dbReference type="ARBA" id="ARBA00023242"/>
    </source>
</evidence>
<evidence type="ECO:0000259" key="5">
    <source>
        <dbReference type="Pfam" id="PF22972"/>
    </source>
</evidence>
<dbReference type="AlphaFoldDB" id="A0A9W9XYJ0"/>
<evidence type="ECO:0000259" key="4">
    <source>
        <dbReference type="Pfam" id="PF04802"/>
    </source>
</evidence>
<dbReference type="PANTHER" id="PTHR23318">
    <property type="entry name" value="ATP SYNTHASE GAMMA-RELATED"/>
    <property type="match status" value="1"/>
</dbReference>
<comment type="caution">
    <text evidence="6">The sequence shown here is derived from an EMBL/GenBank/DDBJ whole genome shotgun (WGS) entry which is preliminary data.</text>
</comment>
<dbReference type="Pfam" id="PF22972">
    <property type="entry name" value="EVH1_PP4R3"/>
    <property type="match status" value="2"/>
</dbReference>
<feature type="compositionally biased region" description="Polar residues" evidence="3">
    <location>
        <begin position="870"/>
        <end position="879"/>
    </location>
</feature>
<dbReference type="InterPro" id="IPR011993">
    <property type="entry name" value="PH-like_dom_sf"/>
</dbReference>
<dbReference type="Proteomes" id="UP001149954">
    <property type="component" value="Unassembled WGS sequence"/>
</dbReference>
<dbReference type="InterPro" id="IPR051137">
    <property type="entry name" value="PP4R3-like"/>
</dbReference>
<dbReference type="EMBL" id="JAPWDS010000002">
    <property type="protein sequence ID" value="KAJ5512596.1"/>
    <property type="molecule type" value="Genomic_DNA"/>
</dbReference>
<sequence>MALEVQPPDGRKRVKVYELKDNDWFDRGTGFCTGQILGEEPRIFVESEDLPNRVLLETRITKDDGYQKQQGTYPAIIVPSLFGFFFYLIVLRDPETLIVWTEQNGTDMALSFQEAEGCAVIWDFVHAVQQHLLSLTSADDALSDDLDNYQSIVLPAPELGNLPEIEQIVRAASMTQGGRDALSKYIIRDEYIAKLVPLVTMAEDLESLVDLHRLCNIMKSLILLNDNTIIETVVADHVILGVVGALEYDPEFPTHKANHRQYLADKSRYKEVVPIKDPLIRRKIRSTWRLQYLKDVVLARILDDPTFSVLNSLIFFNQMEIVNHIQANGPFLRDLFQVFDPRNPDQRRKDDAVQFLHQCAGIAKNLQAPSRAQLFANFISHGLFAVIAFAVKHLNPAMRTTGIDILVALLDHDPVMMRGYMLKAVNEKKTPLTDTLIDLLHVETDLGVKNQLADAIKVLLDPQIPMQDPLGRAGPDYFKVRTNNLLSDAFVQQHFDESSKRLFQPLKQLANRTSLNDLTFQEVTLYSHLVDILTFFVRQHLFRTRNSIQSESLAPRVAQLLRVPQKHLKLVALKFFRTLISLQDTFYQALMTHNNTFELILDIVYETMPRDNLLNSACLELFEFIKRENIKPFILHVVEKYREKLENIVYVDTFQSLILRYDQMQGYGAEADAALFSQEDNNPPRRIPLNGQRWQGAREMDPAEEDYFNTSDDEDEWTQDRAATTDEPASESTSAVVKPLVDYPDDDDEDIMDTKPEGAEQQPVASPVETSTNVPASPPTQNPPAPERLAEKRRREEEDDDELSKLTTGPGPKRRSSTSGNSGAFIMNRKKSAGSLADKNASPGVLNRVTSAAPKRIAINIGTTAKPPLSETNTCTEVTSESHEKENCDDSQGNESR</sequence>
<dbReference type="OrthoDB" id="27483at2759"/>
<reference evidence="6" key="2">
    <citation type="journal article" date="2023" name="IMA Fungus">
        <title>Comparative genomic study of the Penicillium genus elucidates a diverse pangenome and 15 lateral gene transfer events.</title>
        <authorList>
            <person name="Petersen C."/>
            <person name="Sorensen T."/>
            <person name="Nielsen M.R."/>
            <person name="Sondergaard T.E."/>
            <person name="Sorensen J.L."/>
            <person name="Fitzpatrick D.A."/>
            <person name="Frisvad J.C."/>
            <person name="Nielsen K.L."/>
        </authorList>
    </citation>
    <scope>NUCLEOTIDE SEQUENCE</scope>
    <source>
        <strain evidence="6">IBT 29495</strain>
    </source>
</reference>
<dbReference type="GO" id="GO:0006974">
    <property type="term" value="P:DNA damage response"/>
    <property type="evidence" value="ECO:0007669"/>
    <property type="project" value="TreeGrafter"/>
</dbReference>
<accession>A0A9W9XYJ0</accession>
<comment type="subcellular location">
    <subcellularLocation>
        <location evidence="1">Nucleus</location>
    </subcellularLocation>
</comment>
<dbReference type="GO" id="GO:0030289">
    <property type="term" value="C:protein phosphatase 4 complex"/>
    <property type="evidence" value="ECO:0007669"/>
    <property type="project" value="TreeGrafter"/>
</dbReference>
<keyword evidence="7" id="KW-1185">Reference proteome</keyword>
<feature type="region of interest" description="Disordered" evidence="3">
    <location>
        <begin position="676"/>
        <end position="844"/>
    </location>
</feature>
<evidence type="ECO:0000313" key="7">
    <source>
        <dbReference type="Proteomes" id="UP001149954"/>
    </source>
</evidence>
<evidence type="ECO:0000256" key="1">
    <source>
        <dbReference type="ARBA" id="ARBA00004123"/>
    </source>
</evidence>
<feature type="region of interest" description="Disordered" evidence="3">
    <location>
        <begin position="863"/>
        <end position="897"/>
    </location>
</feature>
<dbReference type="InterPro" id="IPR016024">
    <property type="entry name" value="ARM-type_fold"/>
</dbReference>
<proteinExistence type="predicted"/>
<dbReference type="GO" id="GO:0005654">
    <property type="term" value="C:nucleoplasm"/>
    <property type="evidence" value="ECO:0007669"/>
    <property type="project" value="TreeGrafter"/>
</dbReference>
<keyword evidence="2" id="KW-0539">Nucleus</keyword>
<dbReference type="GO" id="GO:0072542">
    <property type="term" value="F:protein phosphatase activator activity"/>
    <property type="evidence" value="ECO:0007669"/>
    <property type="project" value="TreeGrafter"/>
</dbReference>
<evidence type="ECO:0000256" key="3">
    <source>
        <dbReference type="SAM" id="MobiDB-lite"/>
    </source>
</evidence>
<feature type="domain" description="Serine/threonine-protein phosphatase 4 regulatory subunit 3-like central" evidence="4">
    <location>
        <begin position="164"/>
        <end position="663"/>
    </location>
</feature>
<evidence type="ECO:0000313" key="6">
    <source>
        <dbReference type="EMBL" id="KAJ5512596.1"/>
    </source>
</evidence>
<reference evidence="6" key="1">
    <citation type="submission" date="2022-12" db="EMBL/GenBank/DDBJ databases">
        <authorList>
            <person name="Petersen C."/>
        </authorList>
    </citation>
    <scope>NUCLEOTIDE SEQUENCE</scope>
    <source>
        <strain evidence="6">IBT 29495</strain>
    </source>
</reference>